<protein>
    <submittedName>
        <fullName evidence="2">Uncharacterized protein</fullName>
    </submittedName>
</protein>
<keyword evidence="3" id="KW-1185">Reference proteome</keyword>
<dbReference type="AlphaFoldDB" id="A0A9P6DH59"/>
<gene>
    <name evidence="2" type="ORF">BS47DRAFT_1401302</name>
</gene>
<sequence length="215" mass="23998">MEPSKMLVPSQTSGMMDIDPAVPSTPTVDAVVRSTETLGPSETFGTIGVDSAVPANPTIPHDKSIAKKRRLFEHFIEPSRYPPILRNDIWVSRMDVHWEPNRSNPSLATRASPELIRFGLALQRFGNGSPLRLILPLMIGPYHNVIRLLGRALHVMAGPATEPPAMLRPDQAWASSSPLLKDNRHAEESLALGCHFWLLCIELDRDVPYYYFPIE</sequence>
<dbReference type="EMBL" id="MU129216">
    <property type="protein sequence ID" value="KAF9504531.1"/>
    <property type="molecule type" value="Genomic_DNA"/>
</dbReference>
<comment type="caution">
    <text evidence="2">The sequence shown here is derived from an EMBL/GenBank/DDBJ whole genome shotgun (WGS) entry which is preliminary data.</text>
</comment>
<dbReference type="Proteomes" id="UP000886523">
    <property type="component" value="Unassembled WGS sequence"/>
</dbReference>
<evidence type="ECO:0000313" key="3">
    <source>
        <dbReference type="Proteomes" id="UP000886523"/>
    </source>
</evidence>
<feature type="region of interest" description="Disordered" evidence="1">
    <location>
        <begin position="1"/>
        <end position="23"/>
    </location>
</feature>
<reference evidence="2" key="1">
    <citation type="journal article" date="2020" name="Nat. Commun.">
        <title>Large-scale genome sequencing of mycorrhizal fungi provides insights into the early evolution of symbiotic traits.</title>
        <authorList>
            <person name="Miyauchi S."/>
            <person name="Kiss E."/>
            <person name="Kuo A."/>
            <person name="Drula E."/>
            <person name="Kohler A."/>
            <person name="Sanchez-Garcia M."/>
            <person name="Morin E."/>
            <person name="Andreopoulos B."/>
            <person name="Barry K.W."/>
            <person name="Bonito G."/>
            <person name="Buee M."/>
            <person name="Carver A."/>
            <person name="Chen C."/>
            <person name="Cichocki N."/>
            <person name="Clum A."/>
            <person name="Culley D."/>
            <person name="Crous P.W."/>
            <person name="Fauchery L."/>
            <person name="Girlanda M."/>
            <person name="Hayes R.D."/>
            <person name="Keri Z."/>
            <person name="LaButti K."/>
            <person name="Lipzen A."/>
            <person name="Lombard V."/>
            <person name="Magnuson J."/>
            <person name="Maillard F."/>
            <person name="Murat C."/>
            <person name="Nolan M."/>
            <person name="Ohm R.A."/>
            <person name="Pangilinan J."/>
            <person name="Pereira M.F."/>
            <person name="Perotto S."/>
            <person name="Peter M."/>
            <person name="Pfister S."/>
            <person name="Riley R."/>
            <person name="Sitrit Y."/>
            <person name="Stielow J.B."/>
            <person name="Szollosi G."/>
            <person name="Zifcakova L."/>
            <person name="Stursova M."/>
            <person name="Spatafora J.W."/>
            <person name="Tedersoo L."/>
            <person name="Vaario L.M."/>
            <person name="Yamada A."/>
            <person name="Yan M."/>
            <person name="Wang P."/>
            <person name="Xu J."/>
            <person name="Bruns T."/>
            <person name="Baldrian P."/>
            <person name="Vilgalys R."/>
            <person name="Dunand C."/>
            <person name="Henrissat B."/>
            <person name="Grigoriev I.V."/>
            <person name="Hibbett D."/>
            <person name="Nagy L.G."/>
            <person name="Martin F.M."/>
        </authorList>
    </citation>
    <scope>NUCLEOTIDE SEQUENCE</scope>
    <source>
        <strain evidence="2">UP504</strain>
    </source>
</reference>
<name>A0A9P6DH59_9AGAM</name>
<evidence type="ECO:0000256" key="1">
    <source>
        <dbReference type="SAM" id="MobiDB-lite"/>
    </source>
</evidence>
<organism evidence="2 3">
    <name type="scientific">Hydnum rufescens UP504</name>
    <dbReference type="NCBI Taxonomy" id="1448309"/>
    <lineage>
        <taxon>Eukaryota</taxon>
        <taxon>Fungi</taxon>
        <taxon>Dikarya</taxon>
        <taxon>Basidiomycota</taxon>
        <taxon>Agaricomycotina</taxon>
        <taxon>Agaricomycetes</taxon>
        <taxon>Cantharellales</taxon>
        <taxon>Hydnaceae</taxon>
        <taxon>Hydnum</taxon>
    </lineage>
</organism>
<accession>A0A9P6DH59</accession>
<evidence type="ECO:0000313" key="2">
    <source>
        <dbReference type="EMBL" id="KAF9504531.1"/>
    </source>
</evidence>
<proteinExistence type="predicted"/>